<dbReference type="EMBL" id="FOKC01000001">
    <property type="protein sequence ID" value="SFA75584.1"/>
    <property type="molecule type" value="Genomic_DNA"/>
</dbReference>
<dbReference type="AlphaFoldDB" id="A0A1I0VGT7"/>
<dbReference type="STRING" id="748909.SAMN05192575_101209"/>
<dbReference type="Proteomes" id="UP000199113">
    <property type="component" value="Unassembled WGS sequence"/>
</dbReference>
<accession>A0A1I0VGT7</accession>
<dbReference type="InterPro" id="IPR052342">
    <property type="entry name" value="MCH/BMMD"/>
</dbReference>
<dbReference type="InterPro" id="IPR002539">
    <property type="entry name" value="MaoC-like_dom"/>
</dbReference>
<evidence type="ECO:0000313" key="4">
    <source>
        <dbReference type="Proteomes" id="UP000199113"/>
    </source>
</evidence>
<dbReference type="InterPro" id="IPR029069">
    <property type="entry name" value="HotDog_dom_sf"/>
</dbReference>
<evidence type="ECO:0000256" key="1">
    <source>
        <dbReference type="ARBA" id="ARBA00005254"/>
    </source>
</evidence>
<protein>
    <submittedName>
        <fullName evidence="3">Acyl dehydratase</fullName>
    </submittedName>
</protein>
<dbReference type="SUPFAM" id="SSF54637">
    <property type="entry name" value="Thioesterase/thiol ester dehydrase-isomerase"/>
    <property type="match status" value="1"/>
</dbReference>
<dbReference type="Gene3D" id="3.10.129.10">
    <property type="entry name" value="Hotdog Thioesterase"/>
    <property type="match status" value="1"/>
</dbReference>
<dbReference type="PANTHER" id="PTHR43664">
    <property type="entry name" value="MONOAMINE OXIDASE-RELATED"/>
    <property type="match status" value="1"/>
</dbReference>
<gene>
    <name evidence="3" type="ORF">SAMN05192575_101209</name>
</gene>
<proteinExistence type="inferred from homology"/>
<sequence length="161" mass="17615">MSRDVGATADDNSHIVHAEDLTPGQVIQLGSHTVCESEIIAFATQWDPQFFHLDPPRAAAESQFGGLIASGLHTLSIYQRLWVDSRTQPWRVIAGAAMNDVAFLRPVRPGDVLTGHTVIDDVRFEPDKHRGRVTFAGALSNQDDKLVLRVTTAVYLGARTA</sequence>
<dbReference type="RefSeq" id="WP_269800911.1">
    <property type="nucleotide sequence ID" value="NZ_FOKC01000001.1"/>
</dbReference>
<organism evidence="3 4">
    <name type="scientific">Nocardioides alpinus</name>
    <dbReference type="NCBI Taxonomy" id="748909"/>
    <lineage>
        <taxon>Bacteria</taxon>
        <taxon>Bacillati</taxon>
        <taxon>Actinomycetota</taxon>
        <taxon>Actinomycetes</taxon>
        <taxon>Propionibacteriales</taxon>
        <taxon>Nocardioidaceae</taxon>
        <taxon>Nocardioides</taxon>
    </lineage>
</organism>
<dbReference type="PANTHER" id="PTHR43664:SF1">
    <property type="entry name" value="BETA-METHYLMALYL-COA DEHYDRATASE"/>
    <property type="match status" value="1"/>
</dbReference>
<feature type="domain" description="MaoC-like" evidence="2">
    <location>
        <begin position="23"/>
        <end position="122"/>
    </location>
</feature>
<evidence type="ECO:0000313" key="3">
    <source>
        <dbReference type="EMBL" id="SFA75584.1"/>
    </source>
</evidence>
<name>A0A1I0VGT7_9ACTN</name>
<reference evidence="3" key="1">
    <citation type="submission" date="2016-10" db="EMBL/GenBank/DDBJ databases">
        <authorList>
            <person name="de Groot N.N."/>
        </authorList>
    </citation>
    <scope>NUCLEOTIDE SEQUENCE [LARGE SCALE GENOMIC DNA]</scope>
    <source>
        <strain evidence="3">CGMCC 1.10697</strain>
    </source>
</reference>
<dbReference type="Pfam" id="PF01575">
    <property type="entry name" value="MaoC_dehydratas"/>
    <property type="match status" value="1"/>
</dbReference>
<evidence type="ECO:0000259" key="2">
    <source>
        <dbReference type="Pfam" id="PF01575"/>
    </source>
</evidence>
<comment type="similarity">
    <text evidence="1">Belongs to the enoyl-CoA hydratase/isomerase family.</text>
</comment>